<evidence type="ECO:0000256" key="1">
    <source>
        <dbReference type="SAM" id="MobiDB-lite"/>
    </source>
</evidence>
<evidence type="ECO:0000313" key="3">
    <source>
        <dbReference type="Proteomes" id="UP000053127"/>
    </source>
</evidence>
<evidence type="ECO:0000313" key="2">
    <source>
        <dbReference type="EMBL" id="KUN09228.1"/>
    </source>
</evidence>
<dbReference type="EMBL" id="LMWN01000006">
    <property type="protein sequence ID" value="KUN09228.1"/>
    <property type="molecule type" value="Genomic_DNA"/>
</dbReference>
<dbReference type="Proteomes" id="UP000053127">
    <property type="component" value="Unassembled WGS sequence"/>
</dbReference>
<dbReference type="AlphaFoldDB" id="A0A101PCZ0"/>
<dbReference type="STRING" id="67386.AQI95_05120"/>
<dbReference type="OrthoDB" id="116343at2"/>
<proteinExistence type="predicted"/>
<comment type="caution">
    <text evidence="2">The sequence shown here is derived from an EMBL/GenBank/DDBJ whole genome shotgun (WGS) entry which is preliminary data.</text>
</comment>
<dbReference type="RefSeq" id="WP_067117993.1">
    <property type="nucleotide sequence ID" value="NZ_KQ948207.1"/>
</dbReference>
<dbReference type="SUPFAM" id="SSF51735">
    <property type="entry name" value="NAD(P)-binding Rossmann-fold domains"/>
    <property type="match status" value="1"/>
</dbReference>
<gene>
    <name evidence="2" type="ORF">AQI95_05120</name>
</gene>
<protein>
    <recommendedName>
        <fullName evidence="4">NAD(P)-binding domain-containing protein</fullName>
    </recommendedName>
</protein>
<evidence type="ECO:0008006" key="4">
    <source>
        <dbReference type="Google" id="ProtNLM"/>
    </source>
</evidence>
<sequence>MCVSARRPEPGRFPDGGGVFAADPTVPAGLGPGFEGVGQVFLYANHDGVDGVIETARAAGVDRIVLLSCTGPLHRPRRSMSGTSPPSPVRH</sequence>
<dbReference type="Gene3D" id="3.40.50.720">
    <property type="entry name" value="NAD(P)-binding Rossmann-like Domain"/>
    <property type="match status" value="1"/>
</dbReference>
<dbReference type="InterPro" id="IPR036291">
    <property type="entry name" value="NAD(P)-bd_dom_sf"/>
</dbReference>
<feature type="region of interest" description="Disordered" evidence="1">
    <location>
        <begin position="72"/>
        <end position="91"/>
    </location>
</feature>
<keyword evidence="3" id="KW-1185">Reference proteome</keyword>
<organism evidence="2 3">
    <name type="scientific">Streptomyces yokosukanensis</name>
    <dbReference type="NCBI Taxonomy" id="67386"/>
    <lineage>
        <taxon>Bacteria</taxon>
        <taxon>Bacillati</taxon>
        <taxon>Actinomycetota</taxon>
        <taxon>Actinomycetes</taxon>
        <taxon>Kitasatosporales</taxon>
        <taxon>Streptomycetaceae</taxon>
        <taxon>Streptomyces</taxon>
    </lineage>
</organism>
<reference evidence="2 3" key="1">
    <citation type="submission" date="2015-10" db="EMBL/GenBank/DDBJ databases">
        <title>Draft genome sequence of Streptomyces yokosukanensis DSM 40224, type strain for the species Streptomyces yokosukanensis.</title>
        <authorList>
            <person name="Ruckert C."/>
            <person name="Winkler A."/>
            <person name="Kalinowski J."/>
            <person name="Kampfer P."/>
            <person name="Glaeser S."/>
        </authorList>
    </citation>
    <scope>NUCLEOTIDE SEQUENCE [LARGE SCALE GENOMIC DNA]</scope>
    <source>
        <strain evidence="2 3">DSM 40224</strain>
    </source>
</reference>
<name>A0A101PCZ0_9ACTN</name>
<accession>A0A101PCZ0</accession>